<organism evidence="3 4">
    <name type="scientific">Cryptosporangium japonicum</name>
    <dbReference type="NCBI Taxonomy" id="80872"/>
    <lineage>
        <taxon>Bacteria</taxon>
        <taxon>Bacillati</taxon>
        <taxon>Actinomycetota</taxon>
        <taxon>Actinomycetes</taxon>
        <taxon>Cryptosporangiales</taxon>
        <taxon>Cryptosporangiaceae</taxon>
        <taxon>Cryptosporangium</taxon>
    </lineage>
</organism>
<gene>
    <name evidence="3" type="ORF">GCM10009539_23060</name>
</gene>
<name>A0ABP3DRB7_9ACTN</name>
<comment type="similarity">
    <text evidence="1">Belongs to the AHA1 family.</text>
</comment>
<evidence type="ECO:0000313" key="3">
    <source>
        <dbReference type="EMBL" id="GAA0237169.1"/>
    </source>
</evidence>
<reference evidence="4" key="1">
    <citation type="journal article" date="2019" name="Int. J. Syst. Evol. Microbiol.">
        <title>The Global Catalogue of Microorganisms (GCM) 10K type strain sequencing project: providing services to taxonomists for standard genome sequencing and annotation.</title>
        <authorList>
            <consortium name="The Broad Institute Genomics Platform"/>
            <consortium name="The Broad Institute Genome Sequencing Center for Infectious Disease"/>
            <person name="Wu L."/>
            <person name="Ma J."/>
        </authorList>
    </citation>
    <scope>NUCLEOTIDE SEQUENCE [LARGE SCALE GENOMIC DNA]</scope>
    <source>
        <strain evidence="4">JCM 10425</strain>
    </source>
</reference>
<dbReference type="InterPro" id="IPR023393">
    <property type="entry name" value="START-like_dom_sf"/>
</dbReference>
<dbReference type="CDD" id="cd07814">
    <property type="entry name" value="SRPBCC_CalC_Aha1-like"/>
    <property type="match status" value="1"/>
</dbReference>
<proteinExistence type="inferred from homology"/>
<protein>
    <submittedName>
        <fullName evidence="3">SRPBCC domain-containing protein</fullName>
    </submittedName>
</protein>
<evidence type="ECO:0000313" key="4">
    <source>
        <dbReference type="Proteomes" id="UP001500967"/>
    </source>
</evidence>
<dbReference type="Proteomes" id="UP001500967">
    <property type="component" value="Unassembled WGS sequence"/>
</dbReference>
<dbReference type="Pfam" id="PF08327">
    <property type="entry name" value="AHSA1"/>
    <property type="match status" value="1"/>
</dbReference>
<dbReference type="InterPro" id="IPR013538">
    <property type="entry name" value="ASHA1/2-like_C"/>
</dbReference>
<evidence type="ECO:0000259" key="2">
    <source>
        <dbReference type="Pfam" id="PF08327"/>
    </source>
</evidence>
<keyword evidence="4" id="KW-1185">Reference proteome</keyword>
<feature type="domain" description="Activator of Hsp90 ATPase homologue 1/2-like C-terminal" evidence="2">
    <location>
        <begin position="26"/>
        <end position="134"/>
    </location>
</feature>
<dbReference type="EMBL" id="BAAAGX010000009">
    <property type="protein sequence ID" value="GAA0237169.1"/>
    <property type="molecule type" value="Genomic_DNA"/>
</dbReference>
<dbReference type="Gene3D" id="3.30.530.20">
    <property type="match status" value="1"/>
</dbReference>
<dbReference type="RefSeq" id="WP_344648762.1">
    <property type="nucleotide sequence ID" value="NZ_BAAAGX010000009.1"/>
</dbReference>
<evidence type="ECO:0000256" key="1">
    <source>
        <dbReference type="ARBA" id="ARBA00006817"/>
    </source>
</evidence>
<accession>A0ABP3DRB7</accession>
<dbReference type="SUPFAM" id="SSF55961">
    <property type="entry name" value="Bet v1-like"/>
    <property type="match status" value="1"/>
</dbReference>
<sequence length="137" mass="15297">MERPTGQTKDVGWEIGVSRTIPHGSAEVWAFLTSPEGTALWVGPGVELEPARGAKYVAEDGTSGEVRSFRPGDRVRLTWRPSTWSHDSIVQLVVRPAATGTSVRFHQEHLTDADERERQRNHWRDVLDSITAALARQ</sequence>
<comment type="caution">
    <text evidence="3">The sequence shown here is derived from an EMBL/GenBank/DDBJ whole genome shotgun (WGS) entry which is preliminary data.</text>
</comment>